<evidence type="ECO:0008006" key="3">
    <source>
        <dbReference type="Google" id="ProtNLM"/>
    </source>
</evidence>
<sequence>MKTYLFFITLCVLFYSCSENKKRCYSSFTYFKGNIKYSYYLKFTSSDTVYFYDRYPLGKKGTYYFLLDEVTRNELDKIVCKFRFPKDSVQLNSDVEDGTTIAFDIDKKRVMLHSNKGPKEFWNFEETMSSIQFLDLLKPLNKKVKFENFDKMLPAPPILARSSSLIIKTD</sequence>
<protein>
    <recommendedName>
        <fullName evidence="3">Lipoprotein</fullName>
    </recommendedName>
</protein>
<comment type="caution">
    <text evidence="1">The sequence shown here is derived from an EMBL/GenBank/DDBJ whole genome shotgun (WGS) entry which is preliminary data.</text>
</comment>
<name>A0ABP7UYL5_9FLAO</name>
<evidence type="ECO:0000313" key="2">
    <source>
        <dbReference type="Proteomes" id="UP001500426"/>
    </source>
</evidence>
<dbReference type="EMBL" id="BAABCS010000020">
    <property type="protein sequence ID" value="GAA4055728.1"/>
    <property type="molecule type" value="Genomic_DNA"/>
</dbReference>
<dbReference type="Proteomes" id="UP001500426">
    <property type="component" value="Unassembled WGS sequence"/>
</dbReference>
<accession>A0ABP7UYL5</accession>
<proteinExistence type="predicted"/>
<dbReference type="PROSITE" id="PS51257">
    <property type="entry name" value="PROKAR_LIPOPROTEIN"/>
    <property type="match status" value="1"/>
</dbReference>
<evidence type="ECO:0000313" key="1">
    <source>
        <dbReference type="EMBL" id="GAA4055728.1"/>
    </source>
</evidence>
<gene>
    <name evidence="1" type="ORF">GCM10022388_22910</name>
</gene>
<reference evidence="2" key="1">
    <citation type="journal article" date="2019" name="Int. J. Syst. Evol. Microbiol.">
        <title>The Global Catalogue of Microorganisms (GCM) 10K type strain sequencing project: providing services to taxonomists for standard genome sequencing and annotation.</title>
        <authorList>
            <consortium name="The Broad Institute Genomics Platform"/>
            <consortium name="The Broad Institute Genome Sequencing Center for Infectious Disease"/>
            <person name="Wu L."/>
            <person name="Ma J."/>
        </authorList>
    </citation>
    <scope>NUCLEOTIDE SEQUENCE [LARGE SCALE GENOMIC DNA]</scope>
    <source>
        <strain evidence="2">JCM 17068</strain>
    </source>
</reference>
<organism evidence="1 2">
    <name type="scientific">Flavobacterium chungnamense</name>
    <dbReference type="NCBI Taxonomy" id="706182"/>
    <lineage>
        <taxon>Bacteria</taxon>
        <taxon>Pseudomonadati</taxon>
        <taxon>Bacteroidota</taxon>
        <taxon>Flavobacteriia</taxon>
        <taxon>Flavobacteriales</taxon>
        <taxon>Flavobacteriaceae</taxon>
        <taxon>Flavobacterium</taxon>
    </lineage>
</organism>
<dbReference type="RefSeq" id="WP_345094713.1">
    <property type="nucleotide sequence ID" value="NZ_BAABCS010000020.1"/>
</dbReference>
<keyword evidence="2" id="KW-1185">Reference proteome</keyword>